<dbReference type="PANTHER" id="PTHR43201:SF8">
    <property type="entry name" value="ACYL-COA SYNTHETASE FAMILY MEMBER 3"/>
    <property type="match status" value="1"/>
</dbReference>
<dbReference type="STRING" id="54.SAMN02745121_00225"/>
<reference evidence="5" key="1">
    <citation type="submission" date="2016-10" db="EMBL/GenBank/DDBJ databases">
        <authorList>
            <person name="Varghese N."/>
            <person name="Submissions S."/>
        </authorList>
    </citation>
    <scope>NUCLEOTIDE SEQUENCE [LARGE SCALE GENOMIC DNA]</scope>
    <source>
        <strain evidence="5">ATCC 25963</strain>
    </source>
</reference>
<dbReference type="PANTHER" id="PTHR43201">
    <property type="entry name" value="ACYL-COA SYNTHETASE"/>
    <property type="match status" value="1"/>
</dbReference>
<evidence type="ECO:0000313" key="4">
    <source>
        <dbReference type="EMBL" id="SFD49182.1"/>
    </source>
</evidence>
<sequence length="488" mass="51680">MDSLFPCLAHPDGRTVLTVGDDTYTDRQLLAAARRHAQALARAGVRPGDRVGVWTQPHLGTVVAVVGGALAGVVTVPLNPRLGERERSHIAADAAPRCCFAARPEECPDGPLGRALPVTEDMSEDSCPEVHEEFDRADDRPLLLIYTSGTTGAPKGAVLTAAGVAANIDGLARAWAWTAADTVVHALPLFHVHGLVLGLFGSLRIGGRLHWQPRFDPAPLAAALRGGGVLFAVPTMYVRLAELAEREPSVAADLGSARLLISGSAALSAREHRRLAALTGRGVYERYGLTETLIVCAVPTSGPPRPGLVGPPLPGVEVRLVDERRHSLDVADDATLGEIAVRGPSVFAGYLGRPDATAAVRDADGWFYTGDLATRTADGAYRIVGRRATDLIKSGGFKIGAGEIETCLLEHPEVAEVAVVGLPDDDLGERIVAFVVARDPARPPLAEHLVDHVARALAPHKRPRDVRFVDALPRNAMGKVIKAQLSRP</sequence>
<dbReference type="RefSeq" id="WP_096333314.1">
    <property type="nucleotide sequence ID" value="NZ_FOMX01000002.1"/>
</dbReference>
<dbReference type="InterPro" id="IPR042099">
    <property type="entry name" value="ANL_N_sf"/>
</dbReference>
<dbReference type="OrthoDB" id="9801302at2"/>
<protein>
    <submittedName>
        <fullName evidence="4">Malonyl-CoA/methylmalonyl-CoA synthetase</fullName>
    </submittedName>
</protein>
<comment type="similarity">
    <text evidence="1">Belongs to the ATP-dependent AMP-binding enzyme family.</text>
</comment>
<organism evidence="4 5">
    <name type="scientific">Nannocystis exedens</name>
    <dbReference type="NCBI Taxonomy" id="54"/>
    <lineage>
        <taxon>Bacteria</taxon>
        <taxon>Pseudomonadati</taxon>
        <taxon>Myxococcota</taxon>
        <taxon>Polyangia</taxon>
        <taxon>Nannocystales</taxon>
        <taxon>Nannocystaceae</taxon>
        <taxon>Nannocystis</taxon>
    </lineage>
</organism>
<feature type="domain" description="AMP-dependent synthetase/ligase" evidence="2">
    <location>
        <begin position="10"/>
        <end position="351"/>
    </location>
</feature>
<gene>
    <name evidence="4" type="ORF">SAMN02745121_00225</name>
</gene>
<dbReference type="InterPro" id="IPR020845">
    <property type="entry name" value="AMP-binding_CS"/>
</dbReference>
<evidence type="ECO:0000259" key="3">
    <source>
        <dbReference type="Pfam" id="PF13193"/>
    </source>
</evidence>
<keyword evidence="5" id="KW-1185">Reference proteome</keyword>
<evidence type="ECO:0000259" key="2">
    <source>
        <dbReference type="Pfam" id="PF00501"/>
    </source>
</evidence>
<dbReference type="AlphaFoldDB" id="A0A1I1SS86"/>
<accession>A0A1I1SS86</accession>
<dbReference type="Gene3D" id="3.40.50.12780">
    <property type="entry name" value="N-terminal domain of ligase-like"/>
    <property type="match status" value="1"/>
</dbReference>
<dbReference type="SUPFAM" id="SSF56801">
    <property type="entry name" value="Acetyl-CoA synthetase-like"/>
    <property type="match status" value="1"/>
</dbReference>
<dbReference type="PROSITE" id="PS00455">
    <property type="entry name" value="AMP_BINDING"/>
    <property type="match status" value="1"/>
</dbReference>
<evidence type="ECO:0000256" key="1">
    <source>
        <dbReference type="ARBA" id="ARBA00006432"/>
    </source>
</evidence>
<dbReference type="Pfam" id="PF00501">
    <property type="entry name" value="AMP-binding"/>
    <property type="match status" value="1"/>
</dbReference>
<feature type="domain" description="AMP-binding enzyme C-terminal" evidence="3">
    <location>
        <begin position="403"/>
        <end position="479"/>
    </location>
</feature>
<dbReference type="Proteomes" id="UP000199400">
    <property type="component" value="Unassembled WGS sequence"/>
</dbReference>
<dbReference type="GO" id="GO:0031956">
    <property type="term" value="F:medium-chain fatty acid-CoA ligase activity"/>
    <property type="evidence" value="ECO:0007669"/>
    <property type="project" value="TreeGrafter"/>
</dbReference>
<dbReference type="InterPro" id="IPR045851">
    <property type="entry name" value="AMP-bd_C_sf"/>
</dbReference>
<dbReference type="GO" id="GO:0006631">
    <property type="term" value="P:fatty acid metabolic process"/>
    <property type="evidence" value="ECO:0007669"/>
    <property type="project" value="TreeGrafter"/>
</dbReference>
<dbReference type="EMBL" id="FOMX01000002">
    <property type="protein sequence ID" value="SFD49182.1"/>
    <property type="molecule type" value="Genomic_DNA"/>
</dbReference>
<dbReference type="InterPro" id="IPR025110">
    <property type="entry name" value="AMP-bd_C"/>
</dbReference>
<dbReference type="NCBIfam" id="NF005858">
    <property type="entry name" value="PRK07787.1"/>
    <property type="match status" value="1"/>
</dbReference>
<proteinExistence type="inferred from homology"/>
<dbReference type="InterPro" id="IPR000873">
    <property type="entry name" value="AMP-dep_synth/lig_dom"/>
</dbReference>
<dbReference type="Gene3D" id="3.30.300.30">
    <property type="match status" value="1"/>
</dbReference>
<dbReference type="Pfam" id="PF13193">
    <property type="entry name" value="AMP-binding_C"/>
    <property type="match status" value="1"/>
</dbReference>
<evidence type="ECO:0000313" key="5">
    <source>
        <dbReference type="Proteomes" id="UP000199400"/>
    </source>
</evidence>
<name>A0A1I1SS86_9BACT</name>